<evidence type="ECO:0000256" key="1">
    <source>
        <dbReference type="SAM" id="MobiDB-lite"/>
    </source>
</evidence>
<feature type="compositionally biased region" description="Basic and acidic residues" evidence="1">
    <location>
        <begin position="240"/>
        <end position="261"/>
    </location>
</feature>
<name>A0ABY1UYS7_9BURK</name>
<comment type="caution">
    <text evidence="2">The sequence shown here is derived from an EMBL/GenBank/DDBJ whole genome shotgun (WGS) entry which is preliminary data.</text>
</comment>
<dbReference type="EMBL" id="OFTC01000011">
    <property type="protein sequence ID" value="SOZ35590.1"/>
    <property type="molecule type" value="Genomic_DNA"/>
</dbReference>
<gene>
    <name evidence="2" type="ORF">CBM2605_A190093</name>
</gene>
<keyword evidence="3" id="KW-1185">Reference proteome</keyword>
<evidence type="ECO:0000313" key="3">
    <source>
        <dbReference type="Proteomes" id="UP000256710"/>
    </source>
</evidence>
<feature type="compositionally biased region" description="Polar residues" evidence="1">
    <location>
        <begin position="164"/>
        <end position="173"/>
    </location>
</feature>
<proteinExistence type="predicted"/>
<evidence type="ECO:0000313" key="2">
    <source>
        <dbReference type="EMBL" id="SOZ35590.1"/>
    </source>
</evidence>
<protein>
    <submittedName>
        <fullName evidence="2">Uncharacterized protein</fullName>
    </submittedName>
</protein>
<reference evidence="2 3" key="1">
    <citation type="submission" date="2018-01" db="EMBL/GenBank/DDBJ databases">
        <authorList>
            <person name="Clerissi C."/>
        </authorList>
    </citation>
    <scope>NUCLEOTIDE SEQUENCE [LARGE SCALE GENOMIC DNA]</scope>
    <source>
        <strain evidence="2">Cupriavidus taiwanensis STM 6082</strain>
    </source>
</reference>
<feature type="compositionally biased region" description="Polar residues" evidence="1">
    <location>
        <begin position="145"/>
        <end position="154"/>
    </location>
</feature>
<dbReference type="Proteomes" id="UP000256710">
    <property type="component" value="Unassembled WGS sequence"/>
</dbReference>
<feature type="region of interest" description="Disordered" evidence="1">
    <location>
        <begin position="144"/>
        <end position="203"/>
    </location>
</feature>
<sequence length="267" mass="30065">MNFVRLVYIRPISHEVRISDAAVHRRSNRNVRGEVAQKCLNAERITGVKLKSQYPAKLSIVRLIQERSYLIPTQHVELERKRVPPGSEEQSIWFVVNEKEDIELCAAVSITESIPIHIQGPHTLVQRSKTINRKHPHLHRFTVPAHSTTGAARSTKTDKPSVTGAPTTSSQSAPRYWRSPRGVSGRPTVRHQPTESVVPKRDHSRLLANFRGISSLRSAPLRYSTFRHHSPIGSQGRRTQRTDAEIPSAERPETDNARDSESSGPMP</sequence>
<feature type="region of interest" description="Disordered" evidence="1">
    <location>
        <begin position="224"/>
        <end position="267"/>
    </location>
</feature>
<accession>A0ABY1UYS7</accession>
<organism evidence="2 3">
    <name type="scientific">Cupriavidus neocaledonicus</name>
    <dbReference type="NCBI Taxonomy" id="1040979"/>
    <lineage>
        <taxon>Bacteria</taxon>
        <taxon>Pseudomonadati</taxon>
        <taxon>Pseudomonadota</taxon>
        <taxon>Betaproteobacteria</taxon>
        <taxon>Burkholderiales</taxon>
        <taxon>Burkholderiaceae</taxon>
        <taxon>Cupriavidus</taxon>
    </lineage>
</organism>